<dbReference type="AlphaFoldDB" id="A0A9K3DRG3"/>
<accession>A0A9K3DRG3</accession>
<reference evidence="1" key="2">
    <citation type="submission" date="2020-06" db="EMBL/GenBank/DDBJ databases">
        <title>Helianthus annuus Genome sequencing and assembly Release 2.</title>
        <authorList>
            <person name="Gouzy J."/>
            <person name="Langlade N."/>
            <person name="Munos S."/>
        </authorList>
    </citation>
    <scope>NUCLEOTIDE SEQUENCE</scope>
    <source>
        <tissue evidence="1">Leaves</tissue>
    </source>
</reference>
<organism evidence="1 2">
    <name type="scientific">Helianthus annuus</name>
    <name type="common">Common sunflower</name>
    <dbReference type="NCBI Taxonomy" id="4232"/>
    <lineage>
        <taxon>Eukaryota</taxon>
        <taxon>Viridiplantae</taxon>
        <taxon>Streptophyta</taxon>
        <taxon>Embryophyta</taxon>
        <taxon>Tracheophyta</taxon>
        <taxon>Spermatophyta</taxon>
        <taxon>Magnoliopsida</taxon>
        <taxon>eudicotyledons</taxon>
        <taxon>Gunneridae</taxon>
        <taxon>Pentapetalae</taxon>
        <taxon>asterids</taxon>
        <taxon>campanulids</taxon>
        <taxon>Asterales</taxon>
        <taxon>Asteraceae</taxon>
        <taxon>Asteroideae</taxon>
        <taxon>Heliantheae alliance</taxon>
        <taxon>Heliantheae</taxon>
        <taxon>Helianthus</taxon>
    </lineage>
</organism>
<keyword evidence="2" id="KW-1185">Reference proteome</keyword>
<gene>
    <name evidence="1" type="ORF">HanXRQr2_Chr16g0744211</name>
</gene>
<reference evidence="1" key="1">
    <citation type="journal article" date="2017" name="Nature">
        <title>The sunflower genome provides insights into oil metabolism, flowering and Asterid evolution.</title>
        <authorList>
            <person name="Badouin H."/>
            <person name="Gouzy J."/>
            <person name="Grassa C.J."/>
            <person name="Murat F."/>
            <person name="Staton S.E."/>
            <person name="Cottret L."/>
            <person name="Lelandais-Briere C."/>
            <person name="Owens G.L."/>
            <person name="Carrere S."/>
            <person name="Mayjonade B."/>
            <person name="Legrand L."/>
            <person name="Gill N."/>
            <person name="Kane N.C."/>
            <person name="Bowers J.E."/>
            <person name="Hubner S."/>
            <person name="Bellec A."/>
            <person name="Berard A."/>
            <person name="Berges H."/>
            <person name="Blanchet N."/>
            <person name="Boniface M.C."/>
            <person name="Brunel D."/>
            <person name="Catrice O."/>
            <person name="Chaidir N."/>
            <person name="Claudel C."/>
            <person name="Donnadieu C."/>
            <person name="Faraut T."/>
            <person name="Fievet G."/>
            <person name="Helmstetter N."/>
            <person name="King M."/>
            <person name="Knapp S.J."/>
            <person name="Lai Z."/>
            <person name="Le Paslier M.C."/>
            <person name="Lippi Y."/>
            <person name="Lorenzon L."/>
            <person name="Mandel J.R."/>
            <person name="Marage G."/>
            <person name="Marchand G."/>
            <person name="Marquand E."/>
            <person name="Bret-Mestries E."/>
            <person name="Morien E."/>
            <person name="Nambeesan S."/>
            <person name="Nguyen T."/>
            <person name="Pegot-Espagnet P."/>
            <person name="Pouilly N."/>
            <person name="Raftis F."/>
            <person name="Sallet E."/>
            <person name="Schiex T."/>
            <person name="Thomas J."/>
            <person name="Vandecasteele C."/>
            <person name="Vares D."/>
            <person name="Vear F."/>
            <person name="Vautrin S."/>
            <person name="Crespi M."/>
            <person name="Mangin B."/>
            <person name="Burke J.M."/>
            <person name="Salse J."/>
            <person name="Munos S."/>
            <person name="Vincourt P."/>
            <person name="Rieseberg L.H."/>
            <person name="Langlade N.B."/>
        </authorList>
    </citation>
    <scope>NUCLEOTIDE SEQUENCE</scope>
    <source>
        <tissue evidence="1">Leaves</tissue>
    </source>
</reference>
<dbReference type="EMBL" id="MNCJ02000331">
    <property type="protein sequence ID" value="KAF5759680.1"/>
    <property type="molecule type" value="Genomic_DNA"/>
</dbReference>
<evidence type="ECO:0000313" key="2">
    <source>
        <dbReference type="Proteomes" id="UP000215914"/>
    </source>
</evidence>
<name>A0A9K3DRG3_HELAN</name>
<comment type="caution">
    <text evidence="1">The sequence shown here is derived from an EMBL/GenBank/DDBJ whole genome shotgun (WGS) entry which is preliminary data.</text>
</comment>
<sequence length="43" mass="5238">MFLFKDASFESDITTEKVRGLKQIKWCRHLVLPVMYHKLRLMK</sequence>
<protein>
    <submittedName>
        <fullName evidence="1">Uncharacterized protein</fullName>
    </submittedName>
</protein>
<dbReference type="Gramene" id="mRNA:HanXRQr2_Chr16g0744211">
    <property type="protein sequence ID" value="mRNA:HanXRQr2_Chr16g0744211"/>
    <property type="gene ID" value="HanXRQr2_Chr16g0744211"/>
</dbReference>
<evidence type="ECO:0000313" key="1">
    <source>
        <dbReference type="EMBL" id="KAF5759680.1"/>
    </source>
</evidence>
<dbReference type="Proteomes" id="UP000215914">
    <property type="component" value="Unassembled WGS sequence"/>
</dbReference>
<proteinExistence type="predicted"/>